<dbReference type="PANTHER" id="PTHR43642">
    <property type="entry name" value="HYBRID SIGNAL TRANSDUCTION HISTIDINE KINASE G"/>
    <property type="match status" value="1"/>
</dbReference>
<dbReference type="Proteomes" id="UP001153069">
    <property type="component" value="Unassembled WGS sequence"/>
</dbReference>
<dbReference type="InterPro" id="IPR041664">
    <property type="entry name" value="AAA_16"/>
</dbReference>
<protein>
    <submittedName>
        <fullName evidence="3">Transcriptional regulator</fullName>
    </submittedName>
</protein>
<feature type="region of interest" description="Disordered" evidence="1">
    <location>
        <begin position="49"/>
        <end position="72"/>
    </location>
</feature>
<feature type="region of interest" description="Disordered" evidence="1">
    <location>
        <begin position="1"/>
        <end position="25"/>
    </location>
</feature>
<gene>
    <name evidence="3" type="ORF">SEMRO_2808_G337580.1</name>
</gene>
<reference evidence="3" key="1">
    <citation type="submission" date="2020-06" db="EMBL/GenBank/DDBJ databases">
        <authorList>
            <consortium name="Plant Systems Biology data submission"/>
        </authorList>
    </citation>
    <scope>NUCLEOTIDE SEQUENCE</scope>
    <source>
        <strain evidence="3">D6</strain>
    </source>
</reference>
<comment type="caution">
    <text evidence="3">The sequence shown here is derived from an EMBL/GenBank/DDBJ whole genome shotgun (WGS) entry which is preliminary data.</text>
</comment>
<dbReference type="PANTHER" id="PTHR43642:SF1">
    <property type="entry name" value="HYBRID SIGNAL TRANSDUCTION HISTIDINE KINASE G"/>
    <property type="match status" value="1"/>
</dbReference>
<dbReference type="InterPro" id="IPR027417">
    <property type="entry name" value="P-loop_NTPase"/>
</dbReference>
<dbReference type="InterPro" id="IPR053159">
    <property type="entry name" value="Hybrid_Histidine_Kinase"/>
</dbReference>
<dbReference type="EMBL" id="CAICTM010002806">
    <property type="protein sequence ID" value="CAB9530260.1"/>
    <property type="molecule type" value="Genomic_DNA"/>
</dbReference>
<dbReference type="SUPFAM" id="SSF48452">
    <property type="entry name" value="TPR-like"/>
    <property type="match status" value="1"/>
</dbReference>
<feature type="domain" description="Orc1-like AAA ATPase" evidence="2">
    <location>
        <begin position="115"/>
        <end position="375"/>
    </location>
</feature>
<dbReference type="Gene3D" id="3.40.50.300">
    <property type="entry name" value="P-loop containing nucleotide triphosphate hydrolases"/>
    <property type="match status" value="1"/>
</dbReference>
<name>A0A9N8HZ80_9STRA</name>
<evidence type="ECO:0000259" key="2">
    <source>
        <dbReference type="Pfam" id="PF13191"/>
    </source>
</evidence>
<dbReference type="AlphaFoldDB" id="A0A9N8HZ80"/>
<evidence type="ECO:0000256" key="1">
    <source>
        <dbReference type="SAM" id="MobiDB-lite"/>
    </source>
</evidence>
<keyword evidence="4" id="KW-1185">Reference proteome</keyword>
<organism evidence="3 4">
    <name type="scientific">Seminavis robusta</name>
    <dbReference type="NCBI Taxonomy" id="568900"/>
    <lineage>
        <taxon>Eukaryota</taxon>
        <taxon>Sar</taxon>
        <taxon>Stramenopiles</taxon>
        <taxon>Ochrophyta</taxon>
        <taxon>Bacillariophyta</taxon>
        <taxon>Bacillariophyceae</taxon>
        <taxon>Bacillariophycidae</taxon>
        <taxon>Naviculales</taxon>
        <taxon>Naviculaceae</taxon>
        <taxon>Seminavis</taxon>
    </lineage>
</organism>
<dbReference type="OrthoDB" id="57051at2759"/>
<evidence type="ECO:0000313" key="4">
    <source>
        <dbReference type="Proteomes" id="UP001153069"/>
    </source>
</evidence>
<dbReference type="SUPFAM" id="SSF52540">
    <property type="entry name" value="P-loop containing nucleoside triphosphate hydrolases"/>
    <property type="match status" value="1"/>
</dbReference>
<evidence type="ECO:0000313" key="3">
    <source>
        <dbReference type="EMBL" id="CAB9530260.1"/>
    </source>
</evidence>
<proteinExistence type="predicted"/>
<feature type="compositionally biased region" description="Polar residues" evidence="1">
    <location>
        <begin position="49"/>
        <end position="69"/>
    </location>
</feature>
<dbReference type="Pfam" id="PF13191">
    <property type="entry name" value="AAA_16"/>
    <property type="match status" value="1"/>
</dbReference>
<sequence length="1192" mass="135134">MANRSTIFASEDLSLPRHGNRPTMANHSSIFASEELSLPRHGNFLSSSVTSNPWDDQDVQRTQTRNQRPARQKSIIDKDRVTIVNPSTAMSHRVNTKLGQFCTEKLLQCKRRLTKLYGRQREIRLLETELNQICNKTNCHHRSLCLIRGLSGEGKTALALSLKDPAERQGAFFVQGKFDLAQIGEPYSGIKAAMRQLCREISQLPRRKLSDQSKKPTLEDLQEAVAEQLDWEMDLLCQVVPELEVLLKPKAGAAETTKSPGPIQKLFLKVSETTSQQQRPSGQSFGSFGSKKTPIKAGFRRQKAVHAADATTTINNYNAKSAGDRLQFAMRQLIRLITGFVPLVLLCDDAQFSDTASLSILKGWITDDTIPSLLMIWTYRSNMVNDNHFVTKTLQEIQEVKDEKKIAIHEIAIGELHQGDVNAMIADILDMPPEQVKELTDTIHHRTHGNVFFVMQYLLSLAQKGLLNYNMGCCQWNWNLQDIRFGSTATDNVVDLMREKLEQSPTARRLLPLAACIGTTFDAQVLQAVMMAADDHPIFLDVLGSDFVLVSNFGVDIDNQLHQLESEGFIEASSKTTFSFLHDKVLEGSISLIPEAKLDYLKYTMGYILLENRESLEALGVEQLTFLLVNLINPKMERLPDEKRMEMFELNWAAAEEAYIAAAFRRSAVYYKAAISLLPERHWETMYDESLYLYTSAAESEMCLGNYDQMKAYSNVVLALDCPIQDKIHVYRIIMDAHMAKAEVQEALNESLSVLESLKFHVPKTMLGPRTLSAIANIKLHKKKWKPDSLRRLPVSTDPVDEAISKLHDTLIMFSMIAWPEAWPLCIIMACRHVIDRGLTRYSAVPFAWMTMIIQNVFMDFQWAKEHAEVTCSLMDKFQNPEIESRISMVLNIFTIHWSAPIQQSGKALTIGYKRGMECCDLDSAFWNAQFINESALYSGTNLALIEKDVESYTKNEMDYKMFKHADCLKSVWQLVLNLRGCSSNTTILTGTAHDEEAALKMLDTSNDLHHLSHLQKDRLFAAAFFGDFEMAADLGLSAIDMICKVLTGQYSTLVARFIVGVGCYEMARQRPKRKKEYIRAATKQRKQIRQWFSMGCPGAQHYALFLDAEHAASKEKVEDAIQFYQRTITLAGRTGYLHDRSLACERLATLYLRMDDMASAKARLIEARDLSEEWGAMKRVELLDNKLKSLF</sequence>
<dbReference type="InterPro" id="IPR011990">
    <property type="entry name" value="TPR-like_helical_dom_sf"/>
</dbReference>
<accession>A0A9N8HZ80</accession>